<protein>
    <submittedName>
        <fullName evidence="1">Uncharacterized protein</fullName>
    </submittedName>
</protein>
<sequence>MIRTTRPLPNNLYVIKYQFGIGRYIVMIHVDDNENVAVLWFERHSSGAGLHIERHGRFNGSDISHKHWVDGKNMFTLAVHAPGFIAGDISDDDAWKIVCDTFGYENSIKFLYEMEVVG</sequence>
<accession>A0A7T8IUY0</accession>
<evidence type="ECO:0000313" key="1">
    <source>
        <dbReference type="EMBL" id="QQO89565.1"/>
    </source>
</evidence>
<name>A0A7T8IUY0_9CAUD</name>
<dbReference type="Proteomes" id="UP000595389">
    <property type="component" value="Segment"/>
</dbReference>
<dbReference type="EMBL" id="MW417503">
    <property type="protein sequence ID" value="QQO89565.1"/>
    <property type="molecule type" value="Genomic_DNA"/>
</dbReference>
<keyword evidence="2" id="KW-1185">Reference proteome</keyword>
<organism evidence="1 2">
    <name type="scientific">Klebsiella phage LF20</name>
    <dbReference type="NCBI Taxonomy" id="2794827"/>
    <lineage>
        <taxon>Viruses</taxon>
        <taxon>Duplodnaviria</taxon>
        <taxon>Heunggongvirae</taxon>
        <taxon>Uroviricota</taxon>
        <taxon>Caudoviricetes</taxon>
        <taxon>Drexlerviridae</taxon>
        <taxon>Webervirus</taxon>
        <taxon>Webervirus LF20</taxon>
    </lineage>
</organism>
<proteinExistence type="predicted"/>
<evidence type="ECO:0000313" key="2">
    <source>
        <dbReference type="Proteomes" id="UP000595389"/>
    </source>
</evidence>
<gene>
    <name evidence="1" type="ORF">LF20_13</name>
</gene>
<reference evidence="1 2" key="1">
    <citation type="submission" date="2020-12" db="EMBL/GenBank/DDBJ databases">
        <title>Genome sequence of a Klebsiella pneumoniae bacteriophage.</title>
        <authorList>
            <person name="Fu P."/>
        </authorList>
    </citation>
    <scope>NUCLEOTIDE SEQUENCE [LARGE SCALE GENOMIC DNA]</scope>
</reference>